<accession>A0AAD2CZD3</accession>
<feature type="region of interest" description="Disordered" evidence="1">
    <location>
        <begin position="1"/>
        <end position="22"/>
    </location>
</feature>
<evidence type="ECO:0000256" key="1">
    <source>
        <dbReference type="SAM" id="MobiDB-lite"/>
    </source>
</evidence>
<dbReference type="Pfam" id="PF13843">
    <property type="entry name" value="DDE_Tnp_1_7"/>
    <property type="match status" value="1"/>
</dbReference>
<dbReference type="EMBL" id="CAKOGP040001114">
    <property type="protein sequence ID" value="CAJ1943686.1"/>
    <property type="molecule type" value="Genomic_DNA"/>
</dbReference>
<dbReference type="InterPro" id="IPR012337">
    <property type="entry name" value="RNaseH-like_sf"/>
</dbReference>
<evidence type="ECO:0000313" key="4">
    <source>
        <dbReference type="EMBL" id="CAJ1963765.1"/>
    </source>
</evidence>
<comment type="caution">
    <text evidence="3">The sequence shown here is derived from an EMBL/GenBank/DDBJ whole genome shotgun (WGS) entry which is preliminary data.</text>
</comment>
<dbReference type="InterPro" id="IPR036397">
    <property type="entry name" value="RNaseH_sf"/>
</dbReference>
<keyword evidence="5" id="KW-1185">Reference proteome</keyword>
<dbReference type="PANTHER" id="PTHR46599">
    <property type="entry name" value="PIGGYBAC TRANSPOSABLE ELEMENT-DERIVED PROTEIN 4"/>
    <property type="match status" value="1"/>
</dbReference>
<dbReference type="SMART" id="SM00479">
    <property type="entry name" value="EXOIII"/>
    <property type="match status" value="1"/>
</dbReference>
<sequence>MTPSGSPKVAEAAAKTKPRKPSKCSACGLVGHRKNSLDCPCKHQNLTPTDVPNPPRGNQVLASVATIIKVIYIIYDIETTGFSKILNEIIELYAIGLDNKGDELAGTGPFYSLVKPRQGVSDSVAIHGITDAKLRNESDFKTVGNAFMTWIKKNIGNDPCTKVCLVAYNGKSFDNPFLLEQCQIHRVEICPNITFQIDPYLWVKHQDYPYGIIRPHNFKLATMYKYITGKDLDGAHQAMADVEALVNIFKHPPIWSKRKTLLTRLEWSKESPVSQEEALTVVAEDETCWAPEEALAESAGSFMEADERYQLAEPDPTDKDDEEGIPQQTLPPKEGWITSTTFEGVDSPTKFEEKRRTIIQSPPATRTKDQDEPSIPFGRKGIQHAPGSLNSVPKAFNSVFTQRIMSNVVKRTNEYGSALKGADWKDVTRDDLMDTLSVLWIASCQRRRDGPSAWFSEDPLINCPPIRRIMTGRKFARIMRGLHIAPVDADPADPNQKLQEFSGALLERFRDLYEPEQQLSLDESLIRAFGRIGFKVRVVTKAARYGIKLYVLTESTSGYVLNVEMYTGGAGHIQSEELKKTTQVVKRLCNPYNGSYRTVYVDRFYTSIEVIKELHESDLFVTGTVMANRIPKHLRWTNKYARDKPRGYHECHVYTFEDSKGQTIVIGLTIWKDRKPVIVLTSDGDCRPTGSCKRRSKAERGIIDLNRPEIVRRYNEYMGGVDFADQRRLHAETRLHGLRRWWIRIFFYYVDVGIENAGILYCAAKKIPRKEWPNLLELKKQLVYHFMGSRIFAVEHGLPPADENSILPAHHIEKRYAQKKGRDSRRKCTLCLANGKYSKAGSVCAGCELGNGCCLPFCVEVDRNCWRLFHQMPLAQRERVVEIYEAGQASFLGRLGPPATKKRRK</sequence>
<dbReference type="Gene3D" id="3.30.420.10">
    <property type="entry name" value="Ribonuclease H-like superfamily/Ribonuclease H"/>
    <property type="match status" value="1"/>
</dbReference>
<feature type="region of interest" description="Disordered" evidence="1">
    <location>
        <begin position="313"/>
        <end position="388"/>
    </location>
</feature>
<evidence type="ECO:0000259" key="2">
    <source>
        <dbReference type="SMART" id="SM00479"/>
    </source>
</evidence>
<dbReference type="CDD" id="cd06127">
    <property type="entry name" value="DEDDh"/>
    <property type="match status" value="1"/>
</dbReference>
<dbReference type="InterPro" id="IPR013520">
    <property type="entry name" value="Ribonucl_H"/>
</dbReference>
<dbReference type="PANTHER" id="PTHR46599:SF3">
    <property type="entry name" value="PIGGYBAC TRANSPOSABLE ELEMENT-DERIVED PROTEIN 4"/>
    <property type="match status" value="1"/>
</dbReference>
<dbReference type="GO" id="GO:0003676">
    <property type="term" value="F:nucleic acid binding"/>
    <property type="evidence" value="ECO:0007669"/>
    <property type="project" value="InterPro"/>
</dbReference>
<feature type="domain" description="Exonuclease" evidence="2">
    <location>
        <begin position="71"/>
        <end position="263"/>
    </location>
</feature>
<dbReference type="Pfam" id="PF15288">
    <property type="entry name" value="zf-CCHC_6"/>
    <property type="match status" value="1"/>
</dbReference>
<gene>
    <name evidence="4" type="ORF">CYCCA115_LOCUS20315</name>
    <name evidence="3" type="ORF">CYCCA115_LOCUS8564</name>
</gene>
<dbReference type="InterPro" id="IPR029526">
    <property type="entry name" value="PGBD"/>
</dbReference>
<dbReference type="AlphaFoldDB" id="A0AAD2CZD3"/>
<dbReference type="Pfam" id="PF00929">
    <property type="entry name" value="RNase_T"/>
    <property type="match status" value="1"/>
</dbReference>
<dbReference type="Proteomes" id="UP001295423">
    <property type="component" value="Unassembled WGS sequence"/>
</dbReference>
<name>A0AAD2CZD3_9STRA</name>
<reference evidence="3" key="1">
    <citation type="submission" date="2023-08" db="EMBL/GenBank/DDBJ databases">
        <authorList>
            <person name="Audoor S."/>
            <person name="Bilcke G."/>
        </authorList>
    </citation>
    <scope>NUCLEOTIDE SEQUENCE</scope>
</reference>
<dbReference type="InterPro" id="IPR041670">
    <property type="entry name" value="Znf-CCHC_6"/>
</dbReference>
<evidence type="ECO:0000313" key="3">
    <source>
        <dbReference type="EMBL" id="CAJ1943686.1"/>
    </source>
</evidence>
<evidence type="ECO:0000313" key="5">
    <source>
        <dbReference type="Proteomes" id="UP001295423"/>
    </source>
</evidence>
<dbReference type="EMBL" id="CAKOGP040002158">
    <property type="protein sequence ID" value="CAJ1963765.1"/>
    <property type="molecule type" value="Genomic_DNA"/>
</dbReference>
<dbReference type="SUPFAM" id="SSF53098">
    <property type="entry name" value="Ribonuclease H-like"/>
    <property type="match status" value="1"/>
</dbReference>
<organism evidence="3 5">
    <name type="scientific">Cylindrotheca closterium</name>
    <dbReference type="NCBI Taxonomy" id="2856"/>
    <lineage>
        <taxon>Eukaryota</taxon>
        <taxon>Sar</taxon>
        <taxon>Stramenopiles</taxon>
        <taxon>Ochrophyta</taxon>
        <taxon>Bacillariophyta</taxon>
        <taxon>Bacillariophyceae</taxon>
        <taxon>Bacillariophycidae</taxon>
        <taxon>Bacillariales</taxon>
        <taxon>Bacillariaceae</taxon>
        <taxon>Cylindrotheca</taxon>
    </lineage>
</organism>
<protein>
    <recommendedName>
        <fullName evidence="2">Exonuclease domain-containing protein</fullName>
    </recommendedName>
</protein>
<proteinExistence type="predicted"/>